<gene>
    <name evidence="1" type="ORF">SAMN02745121_02518</name>
</gene>
<dbReference type="Proteomes" id="UP000199400">
    <property type="component" value="Unassembled WGS sequence"/>
</dbReference>
<evidence type="ECO:0000313" key="2">
    <source>
        <dbReference type="Proteomes" id="UP000199400"/>
    </source>
</evidence>
<protein>
    <submittedName>
        <fullName evidence="1">Uncharacterized protein</fullName>
    </submittedName>
</protein>
<proteinExistence type="predicted"/>
<dbReference type="AlphaFoldDB" id="A0A1I1WYA3"/>
<dbReference type="STRING" id="54.SAMN02745121_02518"/>
<reference evidence="2" key="1">
    <citation type="submission" date="2016-10" db="EMBL/GenBank/DDBJ databases">
        <authorList>
            <person name="Varghese N."/>
            <person name="Submissions S."/>
        </authorList>
    </citation>
    <scope>NUCLEOTIDE SEQUENCE [LARGE SCALE GENOMIC DNA]</scope>
    <source>
        <strain evidence="2">ATCC 25963</strain>
    </source>
</reference>
<evidence type="ECO:0000313" key="1">
    <source>
        <dbReference type="EMBL" id="SFD98443.1"/>
    </source>
</evidence>
<accession>A0A1I1WYA3</accession>
<sequence length="556" mass="61259">MRRIGAAIGCIGAVLTCTSCGPEPIAQEEFEEVCGQTGPFRILPLAPDRQVHNTWSWATRVGDRLLFVTYRIGPGGEKQLFPETSEPEVWSTGLCGESPVMVARGVDKIITLERWPEVVLGCDEETAEVVSVDPLGTREPHVVFASDPEAYGDCALRWTDYGMLSIAEHDEDFGALMLTPYPDDPLTQTSEPVVLLDNVRITSTGRGGVGIVANSIRTFPDFVLALDAEGTLMRVDLADRSVAPFVENVRGVETSRDGRWLLWQDATLTGGDAYNPEGDMFLRDLSTGTDALLARTSLEFSRFPLSMADAGIVQIGLGYVHRDPQRVFFLPELDFFDVPGDLDFNAKLDDGRLLGSSLFDAYYKLFDLRAGTSRQLFEREMRLQWVEDDGMVAYEAKPCCIEGGFRDQGPMWRVPFDGEPTQIAKRVTDYMSRLGDDRVLSPVDIGGDWLSDLIVIDLATGEERFVDGHVYATSVDTRWGEEDGLISYSIRDGERSGVYVARLPVQARSGSRKSIREHVGVDVVRGVDGLPVPVPRLQPGVPDWKALAAARARGAE</sequence>
<dbReference type="SUPFAM" id="SSF82171">
    <property type="entry name" value="DPP6 N-terminal domain-like"/>
    <property type="match status" value="1"/>
</dbReference>
<keyword evidence="2" id="KW-1185">Reference proteome</keyword>
<dbReference type="EMBL" id="FOMX01000007">
    <property type="protein sequence ID" value="SFD98443.1"/>
    <property type="molecule type" value="Genomic_DNA"/>
</dbReference>
<organism evidence="1 2">
    <name type="scientific">Nannocystis exedens</name>
    <dbReference type="NCBI Taxonomy" id="54"/>
    <lineage>
        <taxon>Bacteria</taxon>
        <taxon>Pseudomonadati</taxon>
        <taxon>Myxococcota</taxon>
        <taxon>Polyangia</taxon>
        <taxon>Nannocystales</taxon>
        <taxon>Nannocystaceae</taxon>
        <taxon>Nannocystis</taxon>
    </lineage>
</organism>
<name>A0A1I1WYA3_9BACT</name>